<reference evidence="4" key="1">
    <citation type="book" date="2014" name="THE 24TH EUROPEAN CONGRESS OF CLINICAL MICROBIOLOGY AND INFECTIOUS DISEASES" publisher="ECCMID 2014" city="Barcelona, Spain">
        <title>Identification of resistance genes in three multidrug-resistant Bacteroides fragilis isolates by whole genome sequencing.</title>
        <editorList>
            <person name="Unknown"/>
            <person name="A."/>
        </editorList>
        <authorList>
            <person name="Sydenham T.V."/>
            <person name="Hasman H."/>
            <person name="Wang M."/>
            <person name="Soki J."/>
            <person name="Nagy E."/>
            <person name="Justesen U.S."/>
        </authorList>
    </citation>
    <scope>NUCLEOTIDE SEQUENCE</scope>
    <source>
        <strain evidence="4">DCMOUH0018B</strain>
    </source>
</reference>
<dbReference type="PANTHER" id="PTHR44858:SF1">
    <property type="entry name" value="UDP-N-ACETYLGLUCOSAMINE--PEPTIDE N-ACETYLGLUCOSAMINYLTRANSFERASE SPINDLY-RELATED"/>
    <property type="match status" value="1"/>
</dbReference>
<evidence type="ECO:0000256" key="2">
    <source>
        <dbReference type="ARBA" id="ARBA00022803"/>
    </source>
</evidence>
<dbReference type="Gene3D" id="1.25.40.10">
    <property type="entry name" value="Tetratricopeptide repeat domain"/>
    <property type="match status" value="1"/>
</dbReference>
<dbReference type="AlphaFoldDB" id="A0A0I9SB28"/>
<keyword evidence="2 3" id="KW-0802">TPR repeat</keyword>
<dbReference type="Pfam" id="PF13174">
    <property type="entry name" value="TPR_6"/>
    <property type="match status" value="1"/>
</dbReference>
<accession>A0A0I9SB28</accession>
<proteinExistence type="predicted"/>
<dbReference type="InterPro" id="IPR050498">
    <property type="entry name" value="Ycf3"/>
</dbReference>
<comment type="caution">
    <text evidence="4">The sequence shown here is derived from an EMBL/GenBank/DDBJ whole genome shotgun (WGS) entry which is preliminary data.</text>
</comment>
<feature type="repeat" description="TPR" evidence="3">
    <location>
        <begin position="635"/>
        <end position="668"/>
    </location>
</feature>
<reference evidence="4" key="2">
    <citation type="submission" date="2014-07" db="EMBL/GenBank/DDBJ databases">
        <title>Genetics and epidemiology of antimicrobial resistance in B. fragilis group.</title>
        <authorList>
            <person name="Sydenham T.V."/>
            <person name="Hasman H."/>
            <person name="Kemp M."/>
            <person name="Justesen U.S."/>
        </authorList>
    </citation>
    <scope>NUCLEOTIDE SEQUENCE [LARGE SCALE GENOMIC DNA]</scope>
    <source>
        <strain evidence="4">DCMOUH0018B</strain>
    </source>
</reference>
<name>A0A0I9SB28_BACFG</name>
<dbReference type="PROSITE" id="PS50005">
    <property type="entry name" value="TPR"/>
    <property type="match status" value="3"/>
</dbReference>
<dbReference type="InterPro" id="IPR019734">
    <property type="entry name" value="TPR_rpt"/>
</dbReference>
<evidence type="ECO:0000313" key="4">
    <source>
        <dbReference type="EMBL" id="KFX75292.1"/>
    </source>
</evidence>
<feature type="repeat" description="TPR" evidence="3">
    <location>
        <begin position="497"/>
        <end position="530"/>
    </location>
</feature>
<gene>
    <name evidence="4" type="ORF">EE52_0207515</name>
</gene>
<keyword evidence="1" id="KW-0677">Repeat</keyword>
<dbReference type="PANTHER" id="PTHR44858">
    <property type="entry name" value="TETRATRICOPEPTIDE REPEAT PROTEIN 6"/>
    <property type="match status" value="1"/>
</dbReference>
<dbReference type="SUPFAM" id="SSF48452">
    <property type="entry name" value="TPR-like"/>
    <property type="match status" value="1"/>
</dbReference>
<dbReference type="PATRIC" id="fig|817.53.peg.1554"/>
<dbReference type="RefSeq" id="WP_044300074.1">
    <property type="nucleotide sequence ID" value="NZ_CAEUHN010000012.1"/>
</dbReference>
<evidence type="ECO:0000256" key="3">
    <source>
        <dbReference type="PROSITE-ProRule" id="PRU00339"/>
    </source>
</evidence>
<dbReference type="SMART" id="SM00028">
    <property type="entry name" value="TPR"/>
    <property type="match status" value="6"/>
</dbReference>
<evidence type="ECO:0000256" key="1">
    <source>
        <dbReference type="ARBA" id="ARBA00022737"/>
    </source>
</evidence>
<dbReference type="InterPro" id="IPR011990">
    <property type="entry name" value="TPR-like_helical_dom_sf"/>
</dbReference>
<dbReference type="Pfam" id="PF13181">
    <property type="entry name" value="TPR_8"/>
    <property type="match status" value="2"/>
</dbReference>
<dbReference type="EMBL" id="JMZZ02000103">
    <property type="protein sequence ID" value="KFX75292.1"/>
    <property type="molecule type" value="Genomic_DNA"/>
</dbReference>
<organism evidence="4">
    <name type="scientific">Bacteroides fragilis</name>
    <dbReference type="NCBI Taxonomy" id="817"/>
    <lineage>
        <taxon>Bacteria</taxon>
        <taxon>Pseudomonadati</taxon>
        <taxon>Bacteroidota</taxon>
        <taxon>Bacteroidia</taxon>
        <taxon>Bacteroidales</taxon>
        <taxon>Bacteroidaceae</taxon>
        <taxon>Bacteroides</taxon>
    </lineage>
</organism>
<feature type="repeat" description="TPR" evidence="3">
    <location>
        <begin position="533"/>
        <end position="566"/>
    </location>
</feature>
<sequence length="732" mass="86767">MNEQLINEQYQYILRLIGQKRLKEALTQLESFLWKCPEWSLRTRLEQIQTSYNYMLQYMRQGIEDPERKKLYQRLLADTLEITDQARITLLDSVSSHYYHQYRTRRTEELSPLTLEMLIHTLESFNDDLAVSGFISDQNMDEVLKRHEDNLRILFLQTWTNSNWSTEESTTAQSMLQSELLPVNDLCLFTSAVTLSLMECFDLRKLLWLIDAYRHPNVQISQRALVGIAFILHAYSPRIDFYPEINLRITALMEETAFEKELLRVHIQILLSQETEKIDKKMREEIIPEMLKSMSPMRNMKFGFEESDEEKDDTNPDWADAIEKSGLGDKLREMNELQLEGADVYMSTFAQLKSYPFFREISNWFYPFDRQQSAVIKEFRNRETEGGSLLEIILQSGFFCNSDKYSLFFTMQQLPQSQRDMMLSQLTEQQMEELADQSKAETLKKFSERPDTVSNQYLHDLYRFFKLNMRRQEFRDLFKETICLYSNPALEDMLFNPDALLALANFHFRKEHWEKAAEAYDKVAYMVPRENEAEVYQKQGYSLQKLKRYAQAIEAYRKADTLKPNNLWTNRHLAICYRLDRQFRKALEYYRKVEEVLPEDTKVIFYIGNCLAETWNYEEALNYFFKLDFLESDCIKAWRAIGWCSFMTGKREQAMKYYDKVIAQKPMPVDYLNAGHVAWSLGDIEKAVPFYSKAAELYGSKEQFLEMFRKDEDIIIGKGITPDDIPLVLDLI</sequence>
<protein>
    <submittedName>
        <fullName evidence="4">Uncharacterized protein</fullName>
    </submittedName>
</protein>